<name>A0AAD7AS27_9AGAR</name>
<organism evidence="3 4">
    <name type="scientific">Mycena albidolilacea</name>
    <dbReference type="NCBI Taxonomy" id="1033008"/>
    <lineage>
        <taxon>Eukaryota</taxon>
        <taxon>Fungi</taxon>
        <taxon>Dikarya</taxon>
        <taxon>Basidiomycota</taxon>
        <taxon>Agaricomycotina</taxon>
        <taxon>Agaricomycetes</taxon>
        <taxon>Agaricomycetidae</taxon>
        <taxon>Agaricales</taxon>
        <taxon>Marasmiineae</taxon>
        <taxon>Mycenaceae</taxon>
        <taxon>Mycena</taxon>
    </lineage>
</organism>
<protein>
    <recommendedName>
        <fullName evidence="2">DUF6593 domain-containing protein</fullName>
    </recommendedName>
</protein>
<feature type="compositionally biased region" description="Polar residues" evidence="1">
    <location>
        <begin position="1"/>
        <end position="16"/>
    </location>
</feature>
<evidence type="ECO:0000313" key="3">
    <source>
        <dbReference type="EMBL" id="KAJ7366535.1"/>
    </source>
</evidence>
<accession>A0AAD7AS27</accession>
<dbReference type="Proteomes" id="UP001218218">
    <property type="component" value="Unassembled WGS sequence"/>
</dbReference>
<keyword evidence="4" id="KW-1185">Reference proteome</keyword>
<proteinExistence type="predicted"/>
<dbReference type="InterPro" id="IPR046528">
    <property type="entry name" value="DUF6593"/>
</dbReference>
<reference evidence="3" key="1">
    <citation type="submission" date="2023-03" db="EMBL/GenBank/DDBJ databases">
        <title>Massive genome expansion in bonnet fungi (Mycena s.s.) driven by repeated elements and novel gene families across ecological guilds.</title>
        <authorList>
            <consortium name="Lawrence Berkeley National Laboratory"/>
            <person name="Harder C.B."/>
            <person name="Miyauchi S."/>
            <person name="Viragh M."/>
            <person name="Kuo A."/>
            <person name="Thoen E."/>
            <person name="Andreopoulos B."/>
            <person name="Lu D."/>
            <person name="Skrede I."/>
            <person name="Drula E."/>
            <person name="Henrissat B."/>
            <person name="Morin E."/>
            <person name="Kohler A."/>
            <person name="Barry K."/>
            <person name="LaButti K."/>
            <person name="Morin E."/>
            <person name="Salamov A."/>
            <person name="Lipzen A."/>
            <person name="Mereny Z."/>
            <person name="Hegedus B."/>
            <person name="Baldrian P."/>
            <person name="Stursova M."/>
            <person name="Weitz H."/>
            <person name="Taylor A."/>
            <person name="Grigoriev I.V."/>
            <person name="Nagy L.G."/>
            <person name="Martin F."/>
            <person name="Kauserud H."/>
        </authorList>
    </citation>
    <scope>NUCLEOTIDE SEQUENCE</scope>
    <source>
        <strain evidence="3">CBHHK002</strain>
    </source>
</reference>
<dbReference type="AlphaFoldDB" id="A0AAD7AS27"/>
<gene>
    <name evidence="3" type="ORF">DFH08DRAFT_1072018</name>
</gene>
<feature type="region of interest" description="Disordered" evidence="1">
    <location>
        <begin position="1"/>
        <end position="28"/>
    </location>
</feature>
<evidence type="ECO:0000256" key="1">
    <source>
        <dbReference type="SAM" id="MobiDB-lite"/>
    </source>
</evidence>
<sequence>MNPFSQGWSNTTNTRNAGAGQSGSQWRQGPSVYGALPYPAQNAAPNAIGFAFLPSNGGTSVLNSVVNGPQSQTYFRVTTDSTAAGFSMVQNARHETIAIIEWRKHPVVEICGIVSNRKTSQFLPLSADRTHRLMNVRGRNFRWMPDTQSVGLYSVSPVSPQFFGRICQTRDGTTFEVTAEALQLGLLEIFVVSALLLMCGRNID</sequence>
<comment type="caution">
    <text evidence="3">The sequence shown here is derived from an EMBL/GenBank/DDBJ whole genome shotgun (WGS) entry which is preliminary data.</text>
</comment>
<dbReference type="Pfam" id="PF20236">
    <property type="entry name" value="DUF6593"/>
    <property type="match status" value="1"/>
</dbReference>
<evidence type="ECO:0000259" key="2">
    <source>
        <dbReference type="Pfam" id="PF20236"/>
    </source>
</evidence>
<evidence type="ECO:0000313" key="4">
    <source>
        <dbReference type="Proteomes" id="UP001218218"/>
    </source>
</evidence>
<feature type="domain" description="DUF6593" evidence="2">
    <location>
        <begin position="60"/>
        <end position="153"/>
    </location>
</feature>
<dbReference type="EMBL" id="JARIHO010000002">
    <property type="protein sequence ID" value="KAJ7366535.1"/>
    <property type="molecule type" value="Genomic_DNA"/>
</dbReference>